<evidence type="ECO:0000313" key="3">
    <source>
        <dbReference type="EMBL" id="RKP33117.1"/>
    </source>
</evidence>
<dbReference type="SUPFAM" id="SSF52540">
    <property type="entry name" value="P-loop containing nucleoside triphosphate hydrolases"/>
    <property type="match status" value="1"/>
</dbReference>
<name>A0A4P9ZIV2_9FUNG</name>
<dbReference type="GO" id="GO:0034511">
    <property type="term" value="F:U3 snoRNA binding"/>
    <property type="evidence" value="ECO:0007669"/>
    <property type="project" value="TreeGrafter"/>
</dbReference>
<dbReference type="EMBL" id="ML004379">
    <property type="protein sequence ID" value="RKP33117.1"/>
    <property type="molecule type" value="Genomic_DNA"/>
</dbReference>
<dbReference type="Gene3D" id="3.40.50.300">
    <property type="entry name" value="P-loop containing nucleotide triphosphate hydrolases"/>
    <property type="match status" value="1"/>
</dbReference>
<dbReference type="STRING" id="215637.A0A4P9ZIV2"/>
<protein>
    <recommendedName>
        <fullName evidence="2">Bms1-type G domain-containing protein</fullName>
    </recommendedName>
</protein>
<dbReference type="InterPro" id="IPR030387">
    <property type="entry name" value="G_Bms1/Tsr1_dom"/>
</dbReference>
<dbReference type="PROSITE" id="PS51714">
    <property type="entry name" value="G_BMS1"/>
    <property type="match status" value="1"/>
</dbReference>
<evidence type="ECO:0000259" key="2">
    <source>
        <dbReference type="PROSITE" id="PS51714"/>
    </source>
</evidence>
<feature type="domain" description="Bms1-type G" evidence="2">
    <location>
        <begin position="71"/>
        <end position="171"/>
    </location>
</feature>
<feature type="region of interest" description="Disordered" evidence="1">
    <location>
        <begin position="1"/>
        <end position="39"/>
    </location>
</feature>
<dbReference type="GO" id="GO:0000479">
    <property type="term" value="P:endonucleolytic cleavage of tricistronic rRNA transcript (SSU-rRNA, 5.8S rRNA, LSU-rRNA)"/>
    <property type="evidence" value="ECO:0007669"/>
    <property type="project" value="TreeGrafter"/>
</dbReference>
<dbReference type="InterPro" id="IPR027417">
    <property type="entry name" value="P-loop_NTPase"/>
</dbReference>
<proteinExistence type="predicted"/>
<dbReference type="PANTHER" id="PTHR12858:SF2">
    <property type="entry name" value="RIBOSOME BIOGENESIS PROTEIN BMS1 HOMOLOG"/>
    <property type="match status" value="1"/>
</dbReference>
<evidence type="ECO:0000313" key="4">
    <source>
        <dbReference type="Proteomes" id="UP000268162"/>
    </source>
</evidence>
<dbReference type="PANTHER" id="PTHR12858">
    <property type="entry name" value="RIBOSOME BIOGENESIS PROTEIN"/>
    <property type="match status" value="1"/>
</dbReference>
<keyword evidence="4" id="KW-1185">Reference proteome</keyword>
<dbReference type="AlphaFoldDB" id="A0A4P9ZIV2"/>
<dbReference type="GO" id="GO:0003924">
    <property type="term" value="F:GTPase activity"/>
    <property type="evidence" value="ECO:0007669"/>
    <property type="project" value="TreeGrafter"/>
</dbReference>
<dbReference type="GO" id="GO:0000462">
    <property type="term" value="P:maturation of SSU-rRNA from tricistronic rRNA transcript (SSU-rRNA, 5.8S rRNA, LSU-rRNA)"/>
    <property type="evidence" value="ECO:0007669"/>
    <property type="project" value="TreeGrafter"/>
</dbReference>
<accession>A0A4P9ZIV2</accession>
<feature type="non-terminal residue" evidence="3">
    <location>
        <position position="171"/>
    </location>
</feature>
<sequence length="171" mass="19105">MDTQKNKTHRGRKTGGKAKKKSGTPGARGSNPKAFTFQSIGKTERRVQRNLEKDERRVHVPMMDRAPKVAPPAIVAVVGPPRSGKSTLIKSLVKRYTKQNLREIKGPITVVSGRRRRLTFIECSNDLNTMIDVAKIADLVLLTVDASYGFEMETFEFLNVLQTHGFPRVMG</sequence>
<dbReference type="GO" id="GO:0030686">
    <property type="term" value="C:90S preribosome"/>
    <property type="evidence" value="ECO:0007669"/>
    <property type="project" value="TreeGrafter"/>
</dbReference>
<dbReference type="InterPro" id="IPR039761">
    <property type="entry name" value="Bms1/Tsr1"/>
</dbReference>
<organism evidence="3 4">
    <name type="scientific">Dimargaris cristalligena</name>
    <dbReference type="NCBI Taxonomy" id="215637"/>
    <lineage>
        <taxon>Eukaryota</taxon>
        <taxon>Fungi</taxon>
        <taxon>Fungi incertae sedis</taxon>
        <taxon>Zoopagomycota</taxon>
        <taxon>Kickxellomycotina</taxon>
        <taxon>Dimargaritomycetes</taxon>
        <taxon>Dimargaritales</taxon>
        <taxon>Dimargaritaceae</taxon>
        <taxon>Dimargaris</taxon>
    </lineage>
</organism>
<evidence type="ECO:0000256" key="1">
    <source>
        <dbReference type="SAM" id="MobiDB-lite"/>
    </source>
</evidence>
<reference evidence="4" key="1">
    <citation type="journal article" date="2018" name="Nat. Microbiol.">
        <title>Leveraging single-cell genomics to expand the fungal tree of life.</title>
        <authorList>
            <person name="Ahrendt S.R."/>
            <person name="Quandt C.A."/>
            <person name="Ciobanu D."/>
            <person name="Clum A."/>
            <person name="Salamov A."/>
            <person name="Andreopoulos B."/>
            <person name="Cheng J.F."/>
            <person name="Woyke T."/>
            <person name="Pelin A."/>
            <person name="Henrissat B."/>
            <person name="Reynolds N.K."/>
            <person name="Benny G.L."/>
            <person name="Smith M.E."/>
            <person name="James T.Y."/>
            <person name="Grigoriev I.V."/>
        </authorList>
    </citation>
    <scope>NUCLEOTIDE SEQUENCE [LARGE SCALE GENOMIC DNA]</scope>
    <source>
        <strain evidence="4">RSA 468</strain>
    </source>
</reference>
<gene>
    <name evidence="3" type="ORF">BJ085DRAFT_36051</name>
</gene>
<dbReference type="Proteomes" id="UP000268162">
    <property type="component" value="Unassembled WGS sequence"/>
</dbReference>
<feature type="compositionally biased region" description="Basic residues" evidence="1">
    <location>
        <begin position="1"/>
        <end position="22"/>
    </location>
</feature>
<dbReference type="GO" id="GO:0005525">
    <property type="term" value="F:GTP binding"/>
    <property type="evidence" value="ECO:0007669"/>
    <property type="project" value="TreeGrafter"/>
</dbReference>